<dbReference type="Gene3D" id="3.40.50.2000">
    <property type="entry name" value="Glycogen Phosphorylase B"/>
    <property type="match status" value="2"/>
</dbReference>
<dbReference type="PANTHER" id="PTHR46401:SF2">
    <property type="entry name" value="GLYCOSYLTRANSFERASE WBBK-RELATED"/>
    <property type="match status" value="1"/>
</dbReference>
<feature type="domain" description="Glycosyl transferase family 1" evidence="3">
    <location>
        <begin position="162"/>
        <end position="317"/>
    </location>
</feature>
<evidence type="ECO:0000256" key="2">
    <source>
        <dbReference type="ARBA" id="ARBA00022679"/>
    </source>
</evidence>
<accession>A0A0W8IAP5</accession>
<evidence type="ECO:0000259" key="4">
    <source>
        <dbReference type="Pfam" id="PF13439"/>
    </source>
</evidence>
<dbReference type="GO" id="GO:0009103">
    <property type="term" value="P:lipopolysaccharide biosynthetic process"/>
    <property type="evidence" value="ECO:0007669"/>
    <property type="project" value="TreeGrafter"/>
</dbReference>
<dbReference type="Proteomes" id="UP000053512">
    <property type="component" value="Unassembled WGS sequence"/>
</dbReference>
<comment type="caution">
    <text evidence="5">The sequence shown here is derived from an EMBL/GenBank/DDBJ whole genome shotgun (WGS) entry which is preliminary data.</text>
</comment>
<reference evidence="6" key="1">
    <citation type="submission" date="2015-12" db="EMBL/GenBank/DDBJ databases">
        <authorList>
            <person name="Nair G.R."/>
            <person name="Kaur G."/>
            <person name="Mayilraj S."/>
        </authorList>
    </citation>
    <scope>NUCLEOTIDE SEQUENCE [LARGE SCALE GENOMIC DNA]</scope>
    <source>
        <strain evidence="6">CD08_4</strain>
    </source>
</reference>
<dbReference type="InterPro" id="IPR001296">
    <property type="entry name" value="Glyco_trans_1"/>
</dbReference>
<dbReference type="EMBL" id="LQBK01000022">
    <property type="protein sequence ID" value="KUG56712.1"/>
    <property type="molecule type" value="Genomic_DNA"/>
</dbReference>
<feature type="domain" description="Glycosyltransferase subfamily 4-like N-terminal" evidence="4">
    <location>
        <begin position="76"/>
        <end position="151"/>
    </location>
</feature>
<name>A0A0W8IAP5_KOCRO</name>
<dbReference type="PANTHER" id="PTHR46401">
    <property type="entry name" value="GLYCOSYLTRANSFERASE WBBK-RELATED"/>
    <property type="match status" value="1"/>
</dbReference>
<dbReference type="GO" id="GO:0016757">
    <property type="term" value="F:glycosyltransferase activity"/>
    <property type="evidence" value="ECO:0007669"/>
    <property type="project" value="UniProtKB-KW"/>
</dbReference>
<dbReference type="CDD" id="cd03809">
    <property type="entry name" value="GT4_MtfB-like"/>
    <property type="match status" value="1"/>
</dbReference>
<dbReference type="AlphaFoldDB" id="A0A0W8IAP5"/>
<dbReference type="Pfam" id="PF00534">
    <property type="entry name" value="Glycos_transf_1"/>
    <property type="match status" value="1"/>
</dbReference>
<sequence>MKIAMPTRILDRHTGGNTTYARRIAEGLSLRGHEVVRMPASARPEITMLKETGYGLSKKHRSTVCHYVADTGPLVRTGNPSVVTVHGIASRWTRVARSSAQEAVWRHRVRRAIHSTDALITVSHSSARDIAAVFDVRKSAINVIEHGIDADMFSATTEFSQTATNWNLPAEYVLYLGNIEPRKNVANLVKAFQMPELRAAGIPLVIAGKPAWNYAETMTQIEKADNVIHLGFVSDQDRIALMQNCALFAFPSYYEGFGFPVLEAMAAGAVVACSQRGSLAEVSGPAIAIDDLSPAGLSHSLEHALANDGARRHCLSEGQAWAAKFSWDTSVGKHINLYQKVQKKAVGR</sequence>
<dbReference type="RefSeq" id="WP_058874460.1">
    <property type="nucleotide sequence ID" value="NZ_LQBK01000022.1"/>
</dbReference>
<evidence type="ECO:0000259" key="3">
    <source>
        <dbReference type="Pfam" id="PF00534"/>
    </source>
</evidence>
<evidence type="ECO:0000256" key="1">
    <source>
        <dbReference type="ARBA" id="ARBA00022676"/>
    </source>
</evidence>
<proteinExistence type="predicted"/>
<keyword evidence="2" id="KW-0808">Transferase</keyword>
<gene>
    <name evidence="5" type="ORF">AVL61_06580</name>
</gene>
<dbReference type="InterPro" id="IPR028098">
    <property type="entry name" value="Glyco_trans_4-like_N"/>
</dbReference>
<organism evidence="5 6">
    <name type="scientific">Kocuria rosea subsp. polaris</name>
    <dbReference type="NCBI Taxonomy" id="136273"/>
    <lineage>
        <taxon>Bacteria</taxon>
        <taxon>Bacillati</taxon>
        <taxon>Actinomycetota</taxon>
        <taxon>Actinomycetes</taxon>
        <taxon>Micrococcales</taxon>
        <taxon>Micrococcaceae</taxon>
        <taxon>Kocuria</taxon>
    </lineage>
</organism>
<protein>
    <submittedName>
        <fullName evidence="5">Uncharacterized protein</fullName>
    </submittedName>
</protein>
<dbReference type="SUPFAM" id="SSF53756">
    <property type="entry name" value="UDP-Glycosyltransferase/glycogen phosphorylase"/>
    <property type="match status" value="1"/>
</dbReference>
<evidence type="ECO:0000313" key="5">
    <source>
        <dbReference type="EMBL" id="KUG56712.1"/>
    </source>
</evidence>
<dbReference type="Pfam" id="PF13439">
    <property type="entry name" value="Glyco_transf_4"/>
    <property type="match status" value="1"/>
</dbReference>
<keyword evidence="1" id="KW-0328">Glycosyltransferase</keyword>
<evidence type="ECO:0000313" key="6">
    <source>
        <dbReference type="Proteomes" id="UP000053512"/>
    </source>
</evidence>